<evidence type="ECO:0000256" key="1">
    <source>
        <dbReference type="SAM" id="Phobius"/>
    </source>
</evidence>
<protein>
    <submittedName>
        <fullName evidence="2">Uncharacterized protein</fullName>
    </submittedName>
</protein>
<keyword evidence="3" id="KW-1185">Reference proteome</keyword>
<keyword evidence="1" id="KW-1133">Transmembrane helix</keyword>
<sequence length="84" mass="10058">MAASRGIFENRDFAKPLFYYWIPYVFVYPMLVFRTGISSRMLPRSQVQNFFVQARRMERLMQVLYGMTPPVKFDVHVPKVFTEI</sequence>
<keyword evidence="1" id="KW-0472">Membrane</keyword>
<proteinExistence type="predicted"/>
<accession>A0A016W2A9</accession>
<dbReference type="EMBL" id="JARK01001338">
    <property type="protein sequence ID" value="EYC33422.1"/>
    <property type="molecule type" value="Genomic_DNA"/>
</dbReference>
<name>A0A016W2A9_9BILA</name>
<evidence type="ECO:0000313" key="2">
    <source>
        <dbReference type="EMBL" id="EYC33422.1"/>
    </source>
</evidence>
<organism evidence="2 3">
    <name type="scientific">Ancylostoma ceylanicum</name>
    <dbReference type="NCBI Taxonomy" id="53326"/>
    <lineage>
        <taxon>Eukaryota</taxon>
        <taxon>Metazoa</taxon>
        <taxon>Ecdysozoa</taxon>
        <taxon>Nematoda</taxon>
        <taxon>Chromadorea</taxon>
        <taxon>Rhabditida</taxon>
        <taxon>Rhabditina</taxon>
        <taxon>Rhabditomorpha</taxon>
        <taxon>Strongyloidea</taxon>
        <taxon>Ancylostomatidae</taxon>
        <taxon>Ancylostomatinae</taxon>
        <taxon>Ancylostoma</taxon>
    </lineage>
</organism>
<dbReference type="Proteomes" id="UP000024635">
    <property type="component" value="Unassembled WGS sequence"/>
</dbReference>
<comment type="caution">
    <text evidence="2">The sequence shown here is derived from an EMBL/GenBank/DDBJ whole genome shotgun (WGS) entry which is preliminary data.</text>
</comment>
<gene>
    <name evidence="2" type="primary">Acey_s0002.g792</name>
    <name evidence="2" type="ORF">Y032_0002g792</name>
</gene>
<keyword evidence="1" id="KW-0812">Transmembrane</keyword>
<evidence type="ECO:0000313" key="3">
    <source>
        <dbReference type="Proteomes" id="UP000024635"/>
    </source>
</evidence>
<feature type="transmembrane region" description="Helical" evidence="1">
    <location>
        <begin position="18"/>
        <end position="37"/>
    </location>
</feature>
<dbReference type="AlphaFoldDB" id="A0A016W2A9"/>
<reference evidence="3" key="1">
    <citation type="journal article" date="2015" name="Nat. Genet.">
        <title>The genome and transcriptome of the zoonotic hookworm Ancylostoma ceylanicum identify infection-specific gene families.</title>
        <authorList>
            <person name="Schwarz E.M."/>
            <person name="Hu Y."/>
            <person name="Antoshechkin I."/>
            <person name="Miller M.M."/>
            <person name="Sternberg P.W."/>
            <person name="Aroian R.V."/>
        </authorList>
    </citation>
    <scope>NUCLEOTIDE SEQUENCE</scope>
    <source>
        <strain evidence="3">HY135</strain>
    </source>
</reference>